<dbReference type="InterPro" id="IPR036249">
    <property type="entry name" value="Thioredoxin-like_sf"/>
</dbReference>
<evidence type="ECO:0000256" key="4">
    <source>
        <dbReference type="ARBA" id="ARBA00023157"/>
    </source>
</evidence>
<reference evidence="9" key="1">
    <citation type="submission" date="2018-09" db="EMBL/GenBank/DDBJ databases">
        <authorList>
            <person name="Livingstone P.G."/>
            <person name="Whitworth D.E."/>
        </authorList>
    </citation>
    <scope>NUCLEOTIDE SEQUENCE [LARGE SCALE GENOMIC DNA]</scope>
    <source>
        <strain evidence="9">CA040B</strain>
    </source>
</reference>
<dbReference type="PANTHER" id="PTHR45663">
    <property type="entry name" value="GEO12009P1"/>
    <property type="match status" value="1"/>
</dbReference>
<keyword evidence="5" id="KW-0676">Redox-active center</keyword>
<dbReference type="PROSITE" id="PS51352">
    <property type="entry name" value="THIOREDOXIN_2"/>
    <property type="match status" value="1"/>
</dbReference>
<dbReference type="EMBL" id="RAWG01000254">
    <property type="protein sequence ID" value="RKH37221.1"/>
    <property type="molecule type" value="Genomic_DNA"/>
</dbReference>
<sequence>MATLEITKDNFKETVTKGGIVVLDWWATWCGPCRAFAPVYESSSETHKDIVFGKIDVDAQPELSSAFEVRSMPTLMVFRDGILLFDQPGALPKTALEDLLRQVRALNMEDVKREVEAQRAAKGAPEA</sequence>
<keyword evidence="3" id="KW-0249">Electron transport</keyword>
<keyword evidence="2" id="KW-0813">Transport</keyword>
<comment type="caution">
    <text evidence="8">The sequence shown here is derived from an EMBL/GenBank/DDBJ whole genome shotgun (WGS) entry which is preliminary data.</text>
</comment>
<keyword evidence="9" id="KW-1185">Reference proteome</keyword>
<accession>A0A3A8N4N1</accession>
<evidence type="ECO:0000256" key="5">
    <source>
        <dbReference type="ARBA" id="ARBA00023284"/>
    </source>
</evidence>
<dbReference type="RefSeq" id="WP_120628743.1">
    <property type="nucleotide sequence ID" value="NZ_RAWG01000254.1"/>
</dbReference>
<dbReference type="InterPro" id="IPR005746">
    <property type="entry name" value="Thioredoxin"/>
</dbReference>
<dbReference type="Pfam" id="PF00085">
    <property type="entry name" value="Thioredoxin"/>
    <property type="match status" value="1"/>
</dbReference>
<dbReference type="Proteomes" id="UP000273405">
    <property type="component" value="Unassembled WGS sequence"/>
</dbReference>
<dbReference type="SUPFAM" id="SSF52833">
    <property type="entry name" value="Thioredoxin-like"/>
    <property type="match status" value="1"/>
</dbReference>
<dbReference type="NCBIfam" id="TIGR01068">
    <property type="entry name" value="thioredoxin"/>
    <property type="match status" value="1"/>
</dbReference>
<feature type="domain" description="Thioredoxin" evidence="7">
    <location>
        <begin position="1"/>
        <end position="105"/>
    </location>
</feature>
<evidence type="ECO:0000313" key="8">
    <source>
        <dbReference type="EMBL" id="RKH37221.1"/>
    </source>
</evidence>
<evidence type="ECO:0000256" key="3">
    <source>
        <dbReference type="ARBA" id="ARBA00022982"/>
    </source>
</evidence>
<dbReference type="CDD" id="cd02947">
    <property type="entry name" value="TRX_family"/>
    <property type="match status" value="1"/>
</dbReference>
<dbReference type="GO" id="GO:0005829">
    <property type="term" value="C:cytosol"/>
    <property type="evidence" value="ECO:0007669"/>
    <property type="project" value="TreeGrafter"/>
</dbReference>
<evidence type="ECO:0000256" key="2">
    <source>
        <dbReference type="ARBA" id="ARBA00022448"/>
    </source>
</evidence>
<gene>
    <name evidence="8" type="primary">trxA</name>
    <name evidence="8" type="ORF">D7X12_30355</name>
</gene>
<evidence type="ECO:0000313" key="9">
    <source>
        <dbReference type="Proteomes" id="UP000273405"/>
    </source>
</evidence>
<name>A0A3A8N4N1_9BACT</name>
<evidence type="ECO:0000256" key="6">
    <source>
        <dbReference type="NCBIfam" id="TIGR01068"/>
    </source>
</evidence>
<comment type="similarity">
    <text evidence="1">Belongs to the thioredoxin family.</text>
</comment>
<dbReference type="PRINTS" id="PR00421">
    <property type="entry name" value="THIOREDOXIN"/>
</dbReference>
<dbReference type="AlphaFoldDB" id="A0A3A8N4N1"/>
<dbReference type="Gene3D" id="3.40.30.10">
    <property type="entry name" value="Glutaredoxin"/>
    <property type="match status" value="1"/>
</dbReference>
<dbReference type="PANTHER" id="PTHR45663:SF40">
    <property type="entry name" value="THIOREDOXIN 2"/>
    <property type="match status" value="1"/>
</dbReference>
<organism evidence="8 9">
    <name type="scientific">Corallococcus sicarius</name>
    <dbReference type="NCBI Taxonomy" id="2316726"/>
    <lineage>
        <taxon>Bacteria</taxon>
        <taxon>Pseudomonadati</taxon>
        <taxon>Myxococcota</taxon>
        <taxon>Myxococcia</taxon>
        <taxon>Myxococcales</taxon>
        <taxon>Cystobacterineae</taxon>
        <taxon>Myxococcaceae</taxon>
        <taxon>Corallococcus</taxon>
    </lineage>
</organism>
<dbReference type="OrthoDB" id="9790390at2"/>
<proteinExistence type="inferred from homology"/>
<evidence type="ECO:0000256" key="1">
    <source>
        <dbReference type="ARBA" id="ARBA00008987"/>
    </source>
</evidence>
<dbReference type="GO" id="GO:0015035">
    <property type="term" value="F:protein-disulfide reductase activity"/>
    <property type="evidence" value="ECO:0007669"/>
    <property type="project" value="UniProtKB-UniRule"/>
</dbReference>
<protein>
    <recommendedName>
        <fullName evidence="6">Thioredoxin</fullName>
    </recommendedName>
</protein>
<dbReference type="InterPro" id="IPR013766">
    <property type="entry name" value="Thioredoxin_domain"/>
</dbReference>
<evidence type="ECO:0000259" key="7">
    <source>
        <dbReference type="PROSITE" id="PS51352"/>
    </source>
</evidence>
<keyword evidence="4" id="KW-1015">Disulfide bond</keyword>